<dbReference type="OrthoDB" id="2444150at2759"/>
<evidence type="ECO:0000313" key="2">
    <source>
        <dbReference type="EMBL" id="KAG0006842.1"/>
    </source>
</evidence>
<gene>
    <name evidence="2" type="ORF">BGZ65_002978</name>
</gene>
<dbReference type="EMBL" id="JAAAHW010000048">
    <property type="protein sequence ID" value="KAG0006842.1"/>
    <property type="molecule type" value="Genomic_DNA"/>
</dbReference>
<protein>
    <submittedName>
        <fullName evidence="2">Uncharacterized protein</fullName>
    </submittedName>
</protein>
<accession>A0A9P6SVR2</accession>
<dbReference type="AlphaFoldDB" id="A0A9P6SVR2"/>
<feature type="compositionally biased region" description="Basic and acidic residues" evidence="1">
    <location>
        <begin position="1"/>
        <end position="10"/>
    </location>
</feature>
<feature type="region of interest" description="Disordered" evidence="1">
    <location>
        <begin position="1"/>
        <end position="164"/>
    </location>
</feature>
<dbReference type="Proteomes" id="UP000749646">
    <property type="component" value="Unassembled WGS sequence"/>
</dbReference>
<sequence length="282" mass="30053">MAAFKREDRPGSSFRNSGYDILPKPINRGSTGEYNDLVPPAALVGGSVQGDSYGSGHGYGEGSRNSFNSQLNHGMHAVTGRRGGGFSDGNRRPQSAELDPQQLERERALDLQQQALSLEMSGEPEPLLPTSPMGSRTPPFAIGGELDGYLRKDGQPPTPTGEKQEFDEIHMQRYGAPTSTATSPAFTAVNSIASEPSTEPLFQGNAGTLVQPQHISTIGEVFPSTVTSAPTSGDKEEYRKSLQDNFNAVVPTTGSERSDVVPPAIETSVILPPLPVATKPKY</sequence>
<evidence type="ECO:0000256" key="1">
    <source>
        <dbReference type="SAM" id="MobiDB-lite"/>
    </source>
</evidence>
<evidence type="ECO:0000313" key="3">
    <source>
        <dbReference type="Proteomes" id="UP000749646"/>
    </source>
</evidence>
<organism evidence="2 3">
    <name type="scientific">Modicella reniformis</name>
    <dbReference type="NCBI Taxonomy" id="1440133"/>
    <lineage>
        <taxon>Eukaryota</taxon>
        <taxon>Fungi</taxon>
        <taxon>Fungi incertae sedis</taxon>
        <taxon>Mucoromycota</taxon>
        <taxon>Mortierellomycotina</taxon>
        <taxon>Mortierellomycetes</taxon>
        <taxon>Mortierellales</taxon>
        <taxon>Mortierellaceae</taxon>
        <taxon>Modicella</taxon>
    </lineage>
</organism>
<name>A0A9P6SVR2_9FUNG</name>
<proteinExistence type="predicted"/>
<keyword evidence="3" id="KW-1185">Reference proteome</keyword>
<reference evidence="2" key="1">
    <citation type="journal article" date="2020" name="Fungal Divers.">
        <title>Resolving the Mortierellaceae phylogeny through synthesis of multi-gene phylogenetics and phylogenomics.</title>
        <authorList>
            <person name="Vandepol N."/>
            <person name="Liber J."/>
            <person name="Desiro A."/>
            <person name="Na H."/>
            <person name="Kennedy M."/>
            <person name="Barry K."/>
            <person name="Grigoriev I.V."/>
            <person name="Miller A.N."/>
            <person name="O'Donnell K."/>
            <person name="Stajich J.E."/>
            <person name="Bonito G."/>
        </authorList>
    </citation>
    <scope>NUCLEOTIDE SEQUENCE</scope>
    <source>
        <strain evidence="2">MES-2147</strain>
    </source>
</reference>
<comment type="caution">
    <text evidence="2">The sequence shown here is derived from an EMBL/GenBank/DDBJ whole genome shotgun (WGS) entry which is preliminary data.</text>
</comment>